<organism evidence="2 3">
    <name type="scientific">Streptomyces phage Wofford</name>
    <dbReference type="NCBI Taxonomy" id="2283267"/>
    <lineage>
        <taxon>Viruses</taxon>
        <taxon>Duplodnaviria</taxon>
        <taxon>Heunggongvirae</taxon>
        <taxon>Uroviricota</taxon>
        <taxon>Caudoviricetes</taxon>
        <taxon>Stanwilliamsviridae</taxon>
        <taxon>Boydwoodruffvirinae</taxon>
        <taxon>Karimacvirus</taxon>
        <taxon>Karimacvirus wofford</taxon>
        <taxon>Streptomyces virus Wofford</taxon>
    </lineage>
</organism>
<evidence type="ECO:0000256" key="1">
    <source>
        <dbReference type="SAM" id="Coils"/>
    </source>
</evidence>
<feature type="coiled-coil region" evidence="1">
    <location>
        <begin position="10"/>
        <end position="37"/>
    </location>
</feature>
<name>A0A345M9Q6_9CAUD</name>
<dbReference type="KEGG" id="vg:55609438"/>
<evidence type="ECO:0000313" key="2">
    <source>
        <dbReference type="EMBL" id="AXH67227.1"/>
    </source>
</evidence>
<evidence type="ECO:0000313" key="3">
    <source>
        <dbReference type="Proteomes" id="UP000260216"/>
    </source>
</evidence>
<proteinExistence type="predicted"/>
<keyword evidence="1" id="KW-0175">Coiled coil</keyword>
<dbReference type="RefSeq" id="YP_009839719.1">
    <property type="nucleotide sequence ID" value="NC_048722.1"/>
</dbReference>
<dbReference type="GeneID" id="55609438"/>
<gene>
    <name evidence="2" type="primary">30</name>
    <name evidence="2" type="ORF">SEA_WOFFORD_30</name>
</gene>
<protein>
    <submittedName>
        <fullName evidence="2">Uncharacterized protein</fullName>
    </submittedName>
</protein>
<dbReference type="EMBL" id="MH576968">
    <property type="protein sequence ID" value="AXH67227.1"/>
    <property type="molecule type" value="Genomic_DNA"/>
</dbReference>
<accession>A0A345M9Q6</accession>
<dbReference type="Proteomes" id="UP000260216">
    <property type="component" value="Segment"/>
</dbReference>
<reference evidence="2 3" key="1">
    <citation type="submission" date="2018-07" db="EMBL/GenBank/DDBJ databases">
        <authorList>
            <person name="Wofford K.M."/>
            <person name="Typhair T.J."/>
            <person name="Gonzales M.A."/>
            <person name="Castillo J.C."/>
            <person name="Smith B.R."/>
            <person name="Klug H.M."/>
            <person name="Hughes L.E."/>
            <person name="Garlena R.A."/>
            <person name="Russell D.A."/>
            <person name="Pope W.H."/>
            <person name="Jacobs-Sera D."/>
            <person name="Hatfull G.F."/>
        </authorList>
    </citation>
    <scope>NUCLEOTIDE SEQUENCE [LARGE SCALE GENOMIC DNA]</scope>
</reference>
<keyword evidence="3" id="KW-1185">Reference proteome</keyword>
<sequence>MMAVPRPKNVKEANRILEAANKSYLRARKEKNEKEASSQAVIIKAMHDWLSENG</sequence>